<dbReference type="AlphaFoldDB" id="A0A091EHM1"/>
<reference evidence="2 3" key="1">
    <citation type="submission" date="2013-11" db="EMBL/GenBank/DDBJ databases">
        <title>The Damaraland mole rat (Fukomys damarensis) genome and evolution of African mole rats.</title>
        <authorList>
            <person name="Gladyshev V.N."/>
            <person name="Fang X."/>
        </authorList>
    </citation>
    <scope>NUCLEOTIDE SEQUENCE [LARGE SCALE GENOMIC DNA]</scope>
    <source>
        <tissue evidence="2">Liver</tissue>
    </source>
</reference>
<organism evidence="2 3">
    <name type="scientific">Fukomys damarensis</name>
    <name type="common">Damaraland mole rat</name>
    <name type="synonym">Cryptomys damarensis</name>
    <dbReference type="NCBI Taxonomy" id="885580"/>
    <lineage>
        <taxon>Eukaryota</taxon>
        <taxon>Metazoa</taxon>
        <taxon>Chordata</taxon>
        <taxon>Craniata</taxon>
        <taxon>Vertebrata</taxon>
        <taxon>Euteleostomi</taxon>
        <taxon>Mammalia</taxon>
        <taxon>Eutheria</taxon>
        <taxon>Euarchontoglires</taxon>
        <taxon>Glires</taxon>
        <taxon>Rodentia</taxon>
        <taxon>Hystricomorpha</taxon>
        <taxon>Bathyergidae</taxon>
        <taxon>Fukomys</taxon>
    </lineage>
</organism>
<name>A0A091EHM1_FUKDA</name>
<dbReference type="Proteomes" id="UP000028990">
    <property type="component" value="Unassembled WGS sequence"/>
</dbReference>
<accession>A0A091EHM1</accession>
<proteinExistence type="predicted"/>
<evidence type="ECO:0000256" key="1">
    <source>
        <dbReference type="SAM" id="MobiDB-lite"/>
    </source>
</evidence>
<keyword evidence="3" id="KW-1185">Reference proteome</keyword>
<feature type="region of interest" description="Disordered" evidence="1">
    <location>
        <begin position="24"/>
        <end position="80"/>
    </location>
</feature>
<evidence type="ECO:0000313" key="3">
    <source>
        <dbReference type="Proteomes" id="UP000028990"/>
    </source>
</evidence>
<dbReference type="EMBL" id="KN121896">
    <property type="protein sequence ID" value="KFO34976.1"/>
    <property type="molecule type" value="Genomic_DNA"/>
</dbReference>
<evidence type="ECO:0000313" key="2">
    <source>
        <dbReference type="EMBL" id="KFO34976.1"/>
    </source>
</evidence>
<sequence>MAGVEKKNTCVLLELESAIGSQWDHRSQVQQSTRPSPKLLTYPANASGVSLAPSVTGESDYSYRGGHPKHEVRETSPPESCSPHGFSAKLCALGVSLCVATSTLTLWSRNPSHDASKNIQMLPALEEYLKFSTCTRRLQHQPNLVGNRSMEVRARRPKSEAQVGQRPFLIGSIFLGLHGLICKAVLAAPAHQNTSQMRAALPEPKQHEMSWRNARTVTSESRQRARQAPCEEVTGVGSTQKKWTCIPGKPEVSVDFPANGKCKVFL</sequence>
<protein>
    <submittedName>
        <fullName evidence="2">Uncharacterized protein</fullName>
    </submittedName>
</protein>
<gene>
    <name evidence="2" type="ORF">H920_03678</name>
</gene>